<dbReference type="OrthoDB" id="7299818at2"/>
<dbReference type="AlphaFoldDB" id="A0A5M6IV00"/>
<dbReference type="RefSeq" id="WP_150040741.1">
    <property type="nucleotide sequence ID" value="NZ_OW485601.1"/>
</dbReference>
<evidence type="ECO:0000313" key="4">
    <source>
        <dbReference type="Proteomes" id="UP000325255"/>
    </source>
</evidence>
<dbReference type="InterPro" id="IPR025538">
    <property type="entry name" value="DUF4424"/>
</dbReference>
<proteinExistence type="predicted"/>
<name>A0A5M6IV00_9PROT</name>
<dbReference type="EMBL" id="VWPK01000014">
    <property type="protein sequence ID" value="KAA5612134.1"/>
    <property type="molecule type" value="Genomic_DNA"/>
</dbReference>
<protein>
    <submittedName>
        <fullName evidence="3">DUF4424 domain-containing protein</fullName>
    </submittedName>
</protein>
<gene>
    <name evidence="3" type="ORF">F1189_10730</name>
</gene>
<feature type="domain" description="DUF4424" evidence="2">
    <location>
        <begin position="35"/>
        <end position="338"/>
    </location>
</feature>
<reference evidence="3 4" key="1">
    <citation type="submission" date="2019-09" db="EMBL/GenBank/DDBJ databases">
        <title>Genome sequence of Rhodovastum atsumiense, a diverse member of the Acetobacteraceae family of non-sulfur purple photosynthetic bacteria.</title>
        <authorList>
            <person name="Meyer T."/>
            <person name="Kyndt J."/>
        </authorList>
    </citation>
    <scope>NUCLEOTIDE SEQUENCE [LARGE SCALE GENOMIC DNA]</scope>
    <source>
        <strain evidence="3 4">DSM 21279</strain>
    </source>
</reference>
<comment type="caution">
    <text evidence="3">The sequence shown here is derived from an EMBL/GenBank/DDBJ whole genome shotgun (WGS) entry which is preliminary data.</text>
</comment>
<keyword evidence="1" id="KW-0732">Signal</keyword>
<evidence type="ECO:0000256" key="1">
    <source>
        <dbReference type="SAM" id="SignalP"/>
    </source>
</evidence>
<feature type="signal peptide" evidence="1">
    <location>
        <begin position="1"/>
        <end position="35"/>
    </location>
</feature>
<feature type="chain" id="PRO_5024345963" evidence="1">
    <location>
        <begin position="36"/>
        <end position="344"/>
    </location>
</feature>
<evidence type="ECO:0000313" key="3">
    <source>
        <dbReference type="EMBL" id="KAA5612134.1"/>
    </source>
</evidence>
<dbReference type="Gene3D" id="2.60.40.3680">
    <property type="match status" value="1"/>
</dbReference>
<accession>A0A5M6IV00</accession>
<keyword evidence="4" id="KW-1185">Reference proteome</keyword>
<dbReference type="Pfam" id="PF14415">
    <property type="entry name" value="DUF4424"/>
    <property type="match status" value="1"/>
</dbReference>
<evidence type="ECO:0000259" key="2">
    <source>
        <dbReference type="Pfam" id="PF14415"/>
    </source>
</evidence>
<dbReference type="Proteomes" id="UP000325255">
    <property type="component" value="Unassembled WGS sequence"/>
</dbReference>
<organism evidence="3 4">
    <name type="scientific">Rhodovastum atsumiense</name>
    <dbReference type="NCBI Taxonomy" id="504468"/>
    <lineage>
        <taxon>Bacteria</taxon>
        <taxon>Pseudomonadati</taxon>
        <taxon>Pseudomonadota</taxon>
        <taxon>Alphaproteobacteria</taxon>
        <taxon>Acetobacterales</taxon>
        <taxon>Acetobacteraceae</taxon>
        <taxon>Rhodovastum</taxon>
    </lineage>
</organism>
<sequence length="344" mass="37686">MGCAIRPGRFFQGAGKRWGLAVLLAGVAAVPPALANDTTAALTTGGLVFTASDDIEMRSEELWISRQRIAVRYRFFNRAASDRTVTVAFPLPEVDALESSNVAVPDAESDNFLGFRTRVDGREVVAAIEQKARLGALDVTDRLKELGVPLLPTSRKAQAALDALPEPVQQRLLRDDLVRPDDYDIGKGMEHHIGPQWSVKTTYHWRQTFPAGRELVIEHAYRPSVGASVQTAVIPDRATSPERRQDYARFCPDGPFIAGVRAATKRNGNVPPSEVRLSYVLSTGANWAGPIGDFRLVVDKGDPGALISFCETGVVKTGPTTFEVRKKTFRPARDLDILIIEVLR</sequence>